<dbReference type="Gene3D" id="3.40.1110.10">
    <property type="entry name" value="Calcium-transporting ATPase, cytoplasmic domain N"/>
    <property type="match status" value="1"/>
</dbReference>
<evidence type="ECO:0000256" key="18">
    <source>
        <dbReference type="SAM" id="Phobius"/>
    </source>
</evidence>
<dbReference type="GO" id="GO:0015444">
    <property type="term" value="F:P-type magnesium transporter activity"/>
    <property type="evidence" value="ECO:0007669"/>
    <property type="project" value="UniProtKB-EC"/>
</dbReference>
<dbReference type="InterPro" id="IPR008250">
    <property type="entry name" value="ATPase_P-typ_transduc_dom_A_sf"/>
</dbReference>
<evidence type="ECO:0000256" key="4">
    <source>
        <dbReference type="ARBA" id="ARBA00012786"/>
    </source>
</evidence>
<keyword evidence="15 18" id="KW-0472">Membrane</keyword>
<dbReference type="InterPro" id="IPR059000">
    <property type="entry name" value="ATPase_P-type_domA"/>
</dbReference>
<evidence type="ECO:0000256" key="2">
    <source>
        <dbReference type="ARBA" id="ARBA00004429"/>
    </source>
</evidence>
<feature type="transmembrane region" description="Helical" evidence="18">
    <location>
        <begin position="699"/>
        <end position="716"/>
    </location>
</feature>
<dbReference type="Proteomes" id="UP000199263">
    <property type="component" value="Unassembled WGS sequence"/>
</dbReference>
<evidence type="ECO:0000313" key="21">
    <source>
        <dbReference type="Proteomes" id="UP000199263"/>
    </source>
</evidence>
<evidence type="ECO:0000256" key="7">
    <source>
        <dbReference type="ARBA" id="ARBA00022519"/>
    </source>
</evidence>
<evidence type="ECO:0000256" key="13">
    <source>
        <dbReference type="ARBA" id="ARBA00022967"/>
    </source>
</evidence>
<dbReference type="SFLD" id="SFLDS00003">
    <property type="entry name" value="Haloacid_Dehalogenase"/>
    <property type="match status" value="1"/>
</dbReference>
<keyword evidence="14 18" id="KW-1133">Transmembrane helix</keyword>
<dbReference type="PRINTS" id="PR01836">
    <property type="entry name" value="MGATPASE"/>
</dbReference>
<evidence type="ECO:0000256" key="1">
    <source>
        <dbReference type="ARBA" id="ARBA00003954"/>
    </source>
</evidence>
<keyword evidence="21" id="KW-1185">Reference proteome</keyword>
<dbReference type="Gene3D" id="2.70.150.10">
    <property type="entry name" value="Calcium-transporting ATPase, cytoplasmic transduction domain A"/>
    <property type="match status" value="1"/>
</dbReference>
<comment type="similarity">
    <text evidence="3">Belongs to the cation transport ATPase (P-type) (TC 3.A.3) family. Type IIIB subfamily.</text>
</comment>
<dbReference type="GO" id="GO:0005886">
    <property type="term" value="C:plasma membrane"/>
    <property type="evidence" value="ECO:0007669"/>
    <property type="project" value="UniProtKB-SubCell"/>
</dbReference>
<accession>A0A1I1HW36</accession>
<dbReference type="SUPFAM" id="SSF81653">
    <property type="entry name" value="Calcium ATPase, transduction domain A"/>
    <property type="match status" value="1"/>
</dbReference>
<dbReference type="InterPro" id="IPR006068">
    <property type="entry name" value="ATPase_P-typ_cation-transptr_C"/>
</dbReference>
<feature type="transmembrane region" description="Helical" evidence="18">
    <location>
        <begin position="113"/>
        <end position="132"/>
    </location>
</feature>
<dbReference type="EC" id="7.2.2.14" evidence="4"/>
<evidence type="ECO:0000256" key="3">
    <source>
        <dbReference type="ARBA" id="ARBA00008746"/>
    </source>
</evidence>
<dbReference type="Pfam" id="PF00690">
    <property type="entry name" value="Cation_ATPase_N"/>
    <property type="match status" value="1"/>
</dbReference>
<feature type="transmembrane region" description="Helical" evidence="18">
    <location>
        <begin position="837"/>
        <end position="858"/>
    </location>
</feature>
<dbReference type="InterPro" id="IPR044492">
    <property type="entry name" value="P_typ_ATPase_HD_dom"/>
</dbReference>
<evidence type="ECO:0000256" key="10">
    <source>
        <dbReference type="ARBA" id="ARBA00022741"/>
    </source>
</evidence>
<dbReference type="OrthoDB" id="9760364at2"/>
<dbReference type="InterPro" id="IPR023214">
    <property type="entry name" value="HAD_sf"/>
</dbReference>
<dbReference type="SUPFAM" id="SSF81665">
    <property type="entry name" value="Calcium ATPase, transmembrane domain M"/>
    <property type="match status" value="1"/>
</dbReference>
<reference evidence="20 21" key="1">
    <citation type="submission" date="2016-10" db="EMBL/GenBank/DDBJ databases">
        <authorList>
            <person name="de Groot N.N."/>
        </authorList>
    </citation>
    <scope>NUCLEOTIDE SEQUENCE [LARGE SCALE GENOMIC DNA]</scope>
    <source>
        <strain evidence="20 21">DSM 12992</strain>
    </source>
</reference>
<dbReference type="STRING" id="119641.SAMN05421842_10231"/>
<evidence type="ECO:0000256" key="12">
    <source>
        <dbReference type="ARBA" id="ARBA00022842"/>
    </source>
</evidence>
<keyword evidence="6" id="KW-1003">Cell membrane</keyword>
<evidence type="ECO:0000256" key="9">
    <source>
        <dbReference type="ARBA" id="ARBA00022692"/>
    </source>
</evidence>
<evidence type="ECO:0000256" key="11">
    <source>
        <dbReference type="ARBA" id="ARBA00022840"/>
    </source>
</evidence>
<evidence type="ECO:0000256" key="16">
    <source>
        <dbReference type="ARBA" id="ARBA00029806"/>
    </source>
</evidence>
<dbReference type="Pfam" id="PF00122">
    <property type="entry name" value="E1-E2_ATPase"/>
    <property type="match status" value="1"/>
</dbReference>
<comment type="subcellular location">
    <subcellularLocation>
        <location evidence="2">Cell inner membrane</location>
        <topology evidence="2">Multi-pass membrane protein</topology>
    </subcellularLocation>
</comment>
<dbReference type="PROSITE" id="PS00154">
    <property type="entry name" value="ATPASE_E1_E2"/>
    <property type="match status" value="1"/>
</dbReference>
<dbReference type="SUPFAM" id="SSF56784">
    <property type="entry name" value="HAD-like"/>
    <property type="match status" value="1"/>
</dbReference>
<evidence type="ECO:0000259" key="19">
    <source>
        <dbReference type="SMART" id="SM00831"/>
    </source>
</evidence>
<dbReference type="InterPro" id="IPR001757">
    <property type="entry name" value="P_typ_ATPase"/>
</dbReference>
<dbReference type="NCBIfam" id="TIGR01524">
    <property type="entry name" value="ATPase-IIIB_Mg"/>
    <property type="match status" value="1"/>
</dbReference>
<name>A0A1I1HW36_9CLOT</name>
<protein>
    <recommendedName>
        <fullName evidence="5">Magnesium-transporting ATPase, P-type 1</fullName>
        <ecNumber evidence="4">7.2.2.14</ecNumber>
    </recommendedName>
    <alternativeName>
        <fullName evidence="16">Mg(2+) transport ATPase, P-type 1</fullName>
    </alternativeName>
</protein>
<evidence type="ECO:0000256" key="15">
    <source>
        <dbReference type="ARBA" id="ARBA00023136"/>
    </source>
</evidence>
<dbReference type="GO" id="GO:0016887">
    <property type="term" value="F:ATP hydrolysis activity"/>
    <property type="evidence" value="ECO:0007669"/>
    <property type="project" value="InterPro"/>
</dbReference>
<sequence>MKFLFNKKNSEKSILERHIKRREMINKLLDASAIKIDDVLKEYKTTYEGITNNEAKIRIEEYGENEINYGDEDVWYKRFIKAFINPFTVVLFLLAIVSFVTDYVIALPEDRKLTTVIIICTMVTISGILKFVQEGKSNNAGKKLKAMIKTTIAVIREGIEEERDIDNIVPGDIIKLTAGDMIPADIRIIHAKDLFISQASMTGESEPVEKFAKLSNETRKSKNIDCFELENLAFMGTNVISGTALALVINTGNDTFLGSISNTLTEKRELTSFDKGVNSISKLLIKFMTIMVPIVFVINGITKGDWIQAFLFGISIAVGLTPEMLPMIVTTNLAKGALSMSKSKTIVKNLNSIQNFGAIDVLCTDKTGTLTEDKIILERYLDIHGNEDLRVLRHGYLVSYFQTGLKNLLDVAILEHGQKEGFVNYKEVYEKIDEIPFDFTRRRMSVVLKDNKRKTQLITKGAVEEMLDICTFAEYKGSVVELTNNIKNEILSTVNDLNEKGMRVIAVAQKTNPSPEKAFSVRDEADMVLMGYMGFLDPPKESSKEAIKALNEYGVDVKVLTGDNEKVTKYVCNKVGVNIKNILLGSEIESMSDEKLKVAVEETNIFAKLSPQQKERVVSLLKKNGHVVGFMGDGINDAPAMKKADIGISVDTAVDIAKESADIILLEKDLMVLEKGIIEGRKIFANIIKYIKMTASSNFGNMFSVLVASALLPFLPMLPVQLLVLNLIYDMSCISIPWDNVDTEFLKSPRTWNSSSIGKFMLWIGPTSSIFDITTYLLMYFVIGPIVCGGNYGAPGVDNTLFMMVFNAGWFVESLWSQTLVIHMIRTPKIPFIQSRASLPIVILTTISIVIGTVIPYTKFGRCLGMYPMPAVYFLFLLVTILGYMVLVTMLKKLYVRKYGDLL</sequence>
<evidence type="ECO:0000256" key="17">
    <source>
        <dbReference type="ARBA" id="ARBA00047295"/>
    </source>
</evidence>
<comment type="catalytic activity">
    <reaction evidence="17">
        <text>Mg(2+)(out) + ATP + H2O = Mg(2+)(in) + ADP + phosphate + H(+)</text>
        <dbReference type="Rhea" id="RHEA:10260"/>
        <dbReference type="ChEBI" id="CHEBI:15377"/>
        <dbReference type="ChEBI" id="CHEBI:15378"/>
        <dbReference type="ChEBI" id="CHEBI:18420"/>
        <dbReference type="ChEBI" id="CHEBI:30616"/>
        <dbReference type="ChEBI" id="CHEBI:43474"/>
        <dbReference type="ChEBI" id="CHEBI:456216"/>
        <dbReference type="EC" id="7.2.2.14"/>
    </reaction>
</comment>
<dbReference type="InterPro" id="IPR036412">
    <property type="entry name" value="HAD-like_sf"/>
</dbReference>
<evidence type="ECO:0000256" key="6">
    <source>
        <dbReference type="ARBA" id="ARBA00022475"/>
    </source>
</evidence>
<dbReference type="AlphaFoldDB" id="A0A1I1HW36"/>
<keyword evidence="11" id="KW-0067">ATP-binding</keyword>
<feature type="transmembrane region" description="Helical" evidence="18">
    <location>
        <begin position="307"/>
        <end position="334"/>
    </location>
</feature>
<keyword evidence="7" id="KW-0997">Cell inner membrane</keyword>
<keyword evidence="10" id="KW-0547">Nucleotide-binding</keyword>
<keyword evidence="13" id="KW-1278">Translocase</keyword>
<gene>
    <name evidence="20" type="ORF">SAMN05421842_10231</name>
</gene>
<dbReference type="Pfam" id="PF13246">
    <property type="entry name" value="Cation_ATPase"/>
    <property type="match status" value="1"/>
</dbReference>
<evidence type="ECO:0000313" key="20">
    <source>
        <dbReference type="EMBL" id="SFC28144.1"/>
    </source>
</evidence>
<dbReference type="Gene3D" id="1.20.1110.10">
    <property type="entry name" value="Calcium-transporting ATPase, transmembrane domain"/>
    <property type="match status" value="1"/>
</dbReference>
<dbReference type="InterPro" id="IPR006415">
    <property type="entry name" value="P-type_ATPase_IIIB"/>
</dbReference>
<feature type="domain" description="Cation-transporting P-type ATPase N-terminal" evidence="19">
    <location>
        <begin position="30"/>
        <end position="103"/>
    </location>
</feature>
<dbReference type="GO" id="GO:0005524">
    <property type="term" value="F:ATP binding"/>
    <property type="evidence" value="ECO:0007669"/>
    <property type="project" value="UniProtKB-KW"/>
</dbReference>
<keyword evidence="9 18" id="KW-0812">Transmembrane</keyword>
<evidence type="ECO:0000256" key="14">
    <source>
        <dbReference type="ARBA" id="ARBA00022989"/>
    </source>
</evidence>
<feature type="transmembrane region" description="Helical" evidence="18">
    <location>
        <begin position="870"/>
        <end position="891"/>
    </location>
</feature>
<dbReference type="NCBIfam" id="TIGR01494">
    <property type="entry name" value="ATPase_P-type"/>
    <property type="match status" value="3"/>
</dbReference>
<dbReference type="Pfam" id="PF00689">
    <property type="entry name" value="Cation_ATPase_C"/>
    <property type="match status" value="1"/>
</dbReference>
<dbReference type="InterPro" id="IPR018303">
    <property type="entry name" value="ATPase_P-typ_P_site"/>
</dbReference>
<dbReference type="NCBIfam" id="NF011702">
    <property type="entry name" value="PRK15122.1"/>
    <property type="match status" value="1"/>
</dbReference>
<keyword evidence="12" id="KW-0460">Magnesium</keyword>
<organism evidence="20 21">
    <name type="scientific">Clostridium uliginosum</name>
    <dbReference type="NCBI Taxonomy" id="119641"/>
    <lineage>
        <taxon>Bacteria</taxon>
        <taxon>Bacillati</taxon>
        <taxon>Bacillota</taxon>
        <taxon>Clostridia</taxon>
        <taxon>Eubacteriales</taxon>
        <taxon>Clostridiaceae</taxon>
        <taxon>Clostridium</taxon>
    </lineage>
</organism>
<evidence type="ECO:0000256" key="8">
    <source>
        <dbReference type="ARBA" id="ARBA00022553"/>
    </source>
</evidence>
<comment type="function">
    <text evidence="1">Mediates magnesium influx to the cytosol.</text>
</comment>
<dbReference type="InterPro" id="IPR023298">
    <property type="entry name" value="ATPase_P-typ_TM_dom_sf"/>
</dbReference>
<feature type="transmembrane region" description="Helical" evidence="18">
    <location>
        <begin position="803"/>
        <end position="825"/>
    </location>
</feature>
<dbReference type="SFLD" id="SFLDG00002">
    <property type="entry name" value="C1.7:_P-type_atpase_like"/>
    <property type="match status" value="1"/>
</dbReference>
<dbReference type="SFLD" id="SFLDF00027">
    <property type="entry name" value="p-type_atpase"/>
    <property type="match status" value="1"/>
</dbReference>
<feature type="transmembrane region" description="Helical" evidence="18">
    <location>
        <begin position="760"/>
        <end position="783"/>
    </location>
</feature>
<keyword evidence="8" id="KW-0597">Phosphoprotein</keyword>
<feature type="transmembrane region" description="Helical" evidence="18">
    <location>
        <begin position="283"/>
        <end position="301"/>
    </location>
</feature>
<dbReference type="Gene3D" id="3.40.50.1000">
    <property type="entry name" value="HAD superfamily/HAD-like"/>
    <property type="match status" value="1"/>
</dbReference>
<dbReference type="EMBL" id="FOMG01000002">
    <property type="protein sequence ID" value="SFC28144.1"/>
    <property type="molecule type" value="Genomic_DNA"/>
</dbReference>
<dbReference type="CDD" id="cd02077">
    <property type="entry name" value="P-type_ATPase_Mg"/>
    <property type="match status" value="1"/>
</dbReference>
<dbReference type="InterPro" id="IPR004014">
    <property type="entry name" value="ATPase_P-typ_cation-transptr_N"/>
</dbReference>
<proteinExistence type="inferred from homology"/>
<dbReference type="PANTHER" id="PTHR42861">
    <property type="entry name" value="CALCIUM-TRANSPORTING ATPASE"/>
    <property type="match status" value="1"/>
</dbReference>
<dbReference type="RefSeq" id="WP_090088226.1">
    <property type="nucleotide sequence ID" value="NZ_FOMG01000002.1"/>
</dbReference>
<dbReference type="SMART" id="SM00831">
    <property type="entry name" value="Cation_ATPase_N"/>
    <property type="match status" value="1"/>
</dbReference>
<dbReference type="InterPro" id="IPR023299">
    <property type="entry name" value="ATPase_P-typ_cyto_dom_N"/>
</dbReference>
<evidence type="ECO:0000256" key="5">
    <source>
        <dbReference type="ARBA" id="ARBA00013555"/>
    </source>
</evidence>
<feature type="transmembrane region" description="Helical" evidence="18">
    <location>
        <begin position="87"/>
        <end position="107"/>
    </location>
</feature>